<keyword evidence="3 7" id="KW-0812">Transmembrane</keyword>
<evidence type="ECO:0000313" key="8">
    <source>
        <dbReference type="EMBL" id="EOO04242.1"/>
    </source>
</evidence>
<keyword evidence="4 7" id="KW-1133">Transmembrane helix</keyword>
<feature type="transmembrane region" description="Helical" evidence="7">
    <location>
        <begin position="32"/>
        <end position="52"/>
    </location>
</feature>
<evidence type="ECO:0000256" key="5">
    <source>
        <dbReference type="ARBA" id="ARBA00023136"/>
    </source>
</evidence>
<accession>R8BY27</accession>
<keyword evidence="5 7" id="KW-0472">Membrane</keyword>
<comment type="subcellular location">
    <subcellularLocation>
        <location evidence="1">Membrane</location>
        <topology evidence="1">Multi-pass membrane protein</topology>
    </subcellularLocation>
</comment>
<dbReference type="InterPro" id="IPR036259">
    <property type="entry name" value="MFS_trans_sf"/>
</dbReference>
<dbReference type="EMBL" id="KB932791">
    <property type="protein sequence ID" value="EOO04242.1"/>
    <property type="molecule type" value="Genomic_DNA"/>
</dbReference>
<gene>
    <name evidence="8" type="ORF">UCRPA7_229</name>
</gene>
<dbReference type="GeneID" id="19322522"/>
<evidence type="ECO:0000256" key="6">
    <source>
        <dbReference type="SAM" id="MobiDB-lite"/>
    </source>
</evidence>
<feature type="transmembrane region" description="Helical" evidence="7">
    <location>
        <begin position="96"/>
        <end position="116"/>
    </location>
</feature>
<dbReference type="SUPFAM" id="SSF103473">
    <property type="entry name" value="MFS general substrate transporter"/>
    <property type="match status" value="1"/>
</dbReference>
<evidence type="ECO:0000256" key="2">
    <source>
        <dbReference type="ARBA" id="ARBA00022448"/>
    </source>
</evidence>
<dbReference type="PANTHER" id="PTHR43791:SF103">
    <property type="entry name" value="MAJOR FACILITATOR SUPERFAMILY (MFS) PROFILE DOMAIN-CONTAINING PROTEIN-RELATED"/>
    <property type="match status" value="1"/>
</dbReference>
<feature type="transmembrane region" description="Helical" evidence="7">
    <location>
        <begin position="64"/>
        <end position="84"/>
    </location>
</feature>
<organism evidence="8 9">
    <name type="scientific">Phaeoacremonium minimum (strain UCR-PA7)</name>
    <name type="common">Esca disease fungus</name>
    <name type="synonym">Togninia minima</name>
    <dbReference type="NCBI Taxonomy" id="1286976"/>
    <lineage>
        <taxon>Eukaryota</taxon>
        <taxon>Fungi</taxon>
        <taxon>Dikarya</taxon>
        <taxon>Ascomycota</taxon>
        <taxon>Pezizomycotina</taxon>
        <taxon>Sordariomycetes</taxon>
        <taxon>Sordariomycetidae</taxon>
        <taxon>Togniniales</taxon>
        <taxon>Togniniaceae</taxon>
        <taxon>Phaeoacremonium</taxon>
    </lineage>
</organism>
<dbReference type="HOGENOM" id="CLU_001265_0_5_1"/>
<sequence length="173" mass="19074">MRCYVMASTLLVGMLGILLVRQLPYANKGGRLVGIWLSFTFGCGFPLSLSIISSNFAGYTKKTTVAAILFMGYCAGNIGGPMVFKAQEAPHYQSAYAAILSCFCIGIATILGLRFYMSSENMRRDQAQGCVIDPEAKTDSNDELTREAEEEEERGNLDVDVSDWVNKSFRYCL</sequence>
<evidence type="ECO:0000313" key="9">
    <source>
        <dbReference type="Proteomes" id="UP000014074"/>
    </source>
</evidence>
<proteinExistence type="predicted"/>
<dbReference type="GO" id="GO:0022857">
    <property type="term" value="F:transmembrane transporter activity"/>
    <property type="evidence" value="ECO:0007669"/>
    <property type="project" value="TreeGrafter"/>
</dbReference>
<dbReference type="RefSeq" id="XP_007911018.1">
    <property type="nucleotide sequence ID" value="XM_007912827.1"/>
</dbReference>
<dbReference type="PANTHER" id="PTHR43791">
    <property type="entry name" value="PERMEASE-RELATED"/>
    <property type="match status" value="1"/>
</dbReference>
<dbReference type="GO" id="GO:0016020">
    <property type="term" value="C:membrane"/>
    <property type="evidence" value="ECO:0007669"/>
    <property type="project" value="UniProtKB-SubCell"/>
</dbReference>
<feature type="compositionally biased region" description="Basic and acidic residues" evidence="6">
    <location>
        <begin position="136"/>
        <end position="147"/>
    </location>
</feature>
<keyword evidence="2" id="KW-0813">Transport</keyword>
<dbReference type="KEGG" id="tmn:UCRPA7_229"/>
<dbReference type="OrthoDB" id="6730379at2759"/>
<keyword evidence="9" id="KW-1185">Reference proteome</keyword>
<evidence type="ECO:0000256" key="1">
    <source>
        <dbReference type="ARBA" id="ARBA00004141"/>
    </source>
</evidence>
<feature type="region of interest" description="Disordered" evidence="6">
    <location>
        <begin position="136"/>
        <end position="156"/>
    </location>
</feature>
<reference evidence="9" key="1">
    <citation type="journal article" date="2013" name="Genome Announc.">
        <title>Draft genome sequence of the ascomycete Phaeoacremonium aleophilum strain UCR-PA7, a causal agent of the esca disease complex in grapevines.</title>
        <authorList>
            <person name="Blanco-Ulate B."/>
            <person name="Rolshausen P."/>
            <person name="Cantu D."/>
        </authorList>
    </citation>
    <scope>NUCLEOTIDE SEQUENCE [LARGE SCALE GENOMIC DNA]</scope>
    <source>
        <strain evidence="9">UCR-PA7</strain>
    </source>
</reference>
<evidence type="ECO:0000256" key="3">
    <source>
        <dbReference type="ARBA" id="ARBA00022692"/>
    </source>
</evidence>
<protein>
    <submittedName>
        <fullName evidence="8">Putative vitamin h protein</fullName>
    </submittedName>
</protein>
<evidence type="ECO:0000256" key="7">
    <source>
        <dbReference type="SAM" id="Phobius"/>
    </source>
</evidence>
<dbReference type="AlphaFoldDB" id="R8BY27"/>
<dbReference type="eggNOG" id="KOG2533">
    <property type="taxonomic scope" value="Eukaryota"/>
</dbReference>
<dbReference type="Proteomes" id="UP000014074">
    <property type="component" value="Unassembled WGS sequence"/>
</dbReference>
<name>R8BY27_PHAM7</name>
<evidence type="ECO:0000256" key="4">
    <source>
        <dbReference type="ARBA" id="ARBA00022989"/>
    </source>
</evidence>